<sequence length="305" mass="33047">MPSVPARWAAAVAGRSGANGSPVNPCRGPRSLASLTRREASARLISVASAIAWDSVPPSSSGVAWRARELITGCSMDGSWRRTFSQRSSSTSCCWTLIASTGNARARAKTESRSSNTATASSSPPELMSPKLATPTDKKRSEIAIDAHSRKRFRESPVRMIAIDAHSAVASEIWPLSGPPRGGVTTRTLACVIRGPRPLFTAAARQEHKRNGQRRNGGRDTRCGYGPRRQLHRHRRQPATRVRTARRTRGLLHLTYLQPEIQGQPPGLRLPPNTGVCPPFGPDVSVNYSVSSSSPSRSVNRKFSE</sequence>
<gene>
    <name evidence="2" type="ORF">BN000_01806</name>
</gene>
<name>A0A0U1D8C6_9MYCO</name>
<feature type="compositionally biased region" description="Basic residues" evidence="1">
    <location>
        <begin position="229"/>
        <end position="243"/>
    </location>
</feature>
<feature type="compositionally biased region" description="Low complexity" evidence="1">
    <location>
        <begin position="284"/>
        <end position="298"/>
    </location>
</feature>
<dbReference type="AlphaFoldDB" id="A0A0U1D8C6"/>
<accession>A0A0U1D8C6</accession>
<proteinExistence type="predicted"/>
<feature type="region of interest" description="Disordered" evidence="1">
    <location>
        <begin position="105"/>
        <end position="148"/>
    </location>
</feature>
<feature type="compositionally biased region" description="Basic and acidic residues" evidence="1">
    <location>
        <begin position="136"/>
        <end position="148"/>
    </location>
</feature>
<evidence type="ECO:0000256" key="1">
    <source>
        <dbReference type="SAM" id="MobiDB-lite"/>
    </source>
</evidence>
<evidence type="ECO:0000313" key="3">
    <source>
        <dbReference type="Proteomes" id="UP000199601"/>
    </source>
</evidence>
<dbReference type="EMBL" id="CTEC01000001">
    <property type="protein sequence ID" value="CQD08876.1"/>
    <property type="molecule type" value="Genomic_DNA"/>
</dbReference>
<evidence type="ECO:0000313" key="2">
    <source>
        <dbReference type="EMBL" id="CQD08876.1"/>
    </source>
</evidence>
<keyword evidence="3" id="KW-1185">Reference proteome</keyword>
<reference evidence="3" key="1">
    <citation type="submission" date="2015-03" db="EMBL/GenBank/DDBJ databases">
        <authorList>
            <person name="Urmite Genomes"/>
        </authorList>
    </citation>
    <scope>NUCLEOTIDE SEQUENCE [LARGE SCALE GENOMIC DNA]</scope>
    <source>
        <strain evidence="3">CSUR P1344</strain>
    </source>
</reference>
<feature type="region of interest" description="Disordered" evidence="1">
    <location>
        <begin position="205"/>
        <end position="243"/>
    </location>
</feature>
<feature type="region of interest" description="Disordered" evidence="1">
    <location>
        <begin position="263"/>
        <end position="305"/>
    </location>
</feature>
<protein>
    <submittedName>
        <fullName evidence="2">Uncharacterized protein</fullName>
    </submittedName>
</protein>
<organism evidence="2 3">
    <name type="scientific">Mycobacterium europaeum</name>
    <dbReference type="NCBI Taxonomy" id="761804"/>
    <lineage>
        <taxon>Bacteria</taxon>
        <taxon>Bacillati</taxon>
        <taxon>Actinomycetota</taxon>
        <taxon>Actinomycetes</taxon>
        <taxon>Mycobacteriales</taxon>
        <taxon>Mycobacteriaceae</taxon>
        <taxon>Mycobacterium</taxon>
        <taxon>Mycobacterium simiae complex</taxon>
    </lineage>
</organism>
<dbReference type="Proteomes" id="UP000199601">
    <property type="component" value="Unassembled WGS sequence"/>
</dbReference>
<feature type="compositionally biased region" description="Low complexity" evidence="1">
    <location>
        <begin position="113"/>
        <end position="123"/>
    </location>
</feature>